<dbReference type="SUPFAM" id="SSF51735">
    <property type="entry name" value="NAD(P)-binding Rossmann-fold domains"/>
    <property type="match status" value="1"/>
</dbReference>
<gene>
    <name evidence="5" type="ORF">SAMN05661003_1069</name>
</gene>
<evidence type="ECO:0000256" key="1">
    <source>
        <dbReference type="ARBA" id="ARBA00006484"/>
    </source>
</evidence>
<dbReference type="PROSITE" id="PS00061">
    <property type="entry name" value="ADH_SHORT"/>
    <property type="match status" value="1"/>
</dbReference>
<reference evidence="6" key="1">
    <citation type="submission" date="2016-10" db="EMBL/GenBank/DDBJ databases">
        <authorList>
            <person name="Varghese N."/>
            <person name="Submissions S."/>
        </authorList>
    </citation>
    <scope>NUCLEOTIDE SEQUENCE [LARGE SCALE GENOMIC DNA]</scope>
    <source>
        <strain evidence="6">DSM 8987</strain>
    </source>
</reference>
<evidence type="ECO:0000256" key="2">
    <source>
        <dbReference type="ARBA" id="ARBA00023002"/>
    </source>
</evidence>
<dbReference type="OrthoDB" id="151996at2"/>
<dbReference type="InterPro" id="IPR036291">
    <property type="entry name" value="NAD(P)-bd_dom_sf"/>
</dbReference>
<keyword evidence="6" id="KW-1185">Reference proteome</keyword>
<protein>
    <submittedName>
        <fullName evidence="5">Short-chain dehydrogenase</fullName>
    </submittedName>
</protein>
<dbReference type="Gene3D" id="3.40.50.720">
    <property type="entry name" value="NAD(P)-binding Rossmann-like Domain"/>
    <property type="match status" value="1"/>
</dbReference>
<dbReference type="InterPro" id="IPR057326">
    <property type="entry name" value="KR_dom"/>
</dbReference>
<evidence type="ECO:0000313" key="5">
    <source>
        <dbReference type="EMBL" id="SDE25505.1"/>
    </source>
</evidence>
<dbReference type="EMBL" id="FNAQ01000006">
    <property type="protein sequence ID" value="SDE25505.1"/>
    <property type="molecule type" value="Genomic_DNA"/>
</dbReference>
<dbReference type="RefSeq" id="WP_092077831.1">
    <property type="nucleotide sequence ID" value="NZ_FNAQ01000006.1"/>
</dbReference>
<dbReference type="PRINTS" id="PR00081">
    <property type="entry name" value="GDHRDH"/>
</dbReference>
<proteinExistence type="inferred from homology"/>
<dbReference type="AlphaFoldDB" id="A0A1G7BGZ6"/>
<dbReference type="STRING" id="57664.SAMN05661003_1069"/>
<dbReference type="GO" id="GO:0016491">
    <property type="term" value="F:oxidoreductase activity"/>
    <property type="evidence" value="ECO:0007669"/>
    <property type="project" value="UniProtKB-KW"/>
</dbReference>
<dbReference type="InterPro" id="IPR002347">
    <property type="entry name" value="SDR_fam"/>
</dbReference>
<comment type="similarity">
    <text evidence="1 3">Belongs to the short-chain dehydrogenases/reductases (SDR) family.</text>
</comment>
<dbReference type="PANTHER" id="PTHR44169">
    <property type="entry name" value="NADPH-DEPENDENT 1-ACYLDIHYDROXYACETONE PHOSPHATE REDUCTASE"/>
    <property type="match status" value="1"/>
</dbReference>
<keyword evidence="2" id="KW-0560">Oxidoreductase</keyword>
<dbReference type="Proteomes" id="UP000243205">
    <property type="component" value="Unassembled WGS sequence"/>
</dbReference>
<organism evidence="5 6">
    <name type="scientific">Desulfuromonas thiophila</name>
    <dbReference type="NCBI Taxonomy" id="57664"/>
    <lineage>
        <taxon>Bacteria</taxon>
        <taxon>Pseudomonadati</taxon>
        <taxon>Thermodesulfobacteriota</taxon>
        <taxon>Desulfuromonadia</taxon>
        <taxon>Desulfuromonadales</taxon>
        <taxon>Desulfuromonadaceae</taxon>
        <taxon>Desulfuromonas</taxon>
    </lineage>
</organism>
<dbReference type="CDD" id="cd05374">
    <property type="entry name" value="17beta-HSD-like_SDR_c"/>
    <property type="match status" value="1"/>
</dbReference>
<dbReference type="Pfam" id="PF00106">
    <property type="entry name" value="adh_short"/>
    <property type="match status" value="1"/>
</dbReference>
<feature type="domain" description="Ketoreductase" evidence="4">
    <location>
        <begin position="10"/>
        <end position="189"/>
    </location>
</feature>
<evidence type="ECO:0000259" key="4">
    <source>
        <dbReference type="SMART" id="SM00822"/>
    </source>
</evidence>
<dbReference type="PRINTS" id="PR00080">
    <property type="entry name" value="SDRFAMILY"/>
</dbReference>
<evidence type="ECO:0000313" key="6">
    <source>
        <dbReference type="Proteomes" id="UP000243205"/>
    </source>
</evidence>
<dbReference type="SMART" id="SM00822">
    <property type="entry name" value="PKS_KR"/>
    <property type="match status" value="1"/>
</dbReference>
<evidence type="ECO:0000256" key="3">
    <source>
        <dbReference type="RuleBase" id="RU000363"/>
    </source>
</evidence>
<sequence length="285" mass="30852">MTSQTDQSERWVVVTGASSGIGRQLALALPRHGYRVIATARRPEDLAELRRAGLQAIALELADPVSVGEAAANVLALCDGDLYALINNAAYGQPAAVEDLSRAALEAQFATNLFGTHQLTQALLPALRQGRGGRLIQISSILGRVAFPLQGAYNASKFALEGLTDSLRLELRGSSVQVSLITPGPIRSAFRANALAAFDARVDSQSSPYAPLYRRVRGYYAASDHPTPFTADPAAVVRPVLHALQARRARPRYYVTLPAYVLALCRRLLPTRWLDALLCQLGRQR</sequence>
<dbReference type="InterPro" id="IPR020904">
    <property type="entry name" value="Sc_DH/Rdtase_CS"/>
</dbReference>
<accession>A0A1G7BGZ6</accession>
<dbReference type="PANTHER" id="PTHR44169:SF6">
    <property type="entry name" value="NADPH-DEPENDENT 1-ACYLDIHYDROXYACETONE PHOSPHATE REDUCTASE"/>
    <property type="match status" value="1"/>
</dbReference>
<name>A0A1G7BGZ6_9BACT</name>